<dbReference type="Proteomes" id="UP000231263">
    <property type="component" value="Unassembled WGS sequence"/>
</dbReference>
<keyword evidence="2" id="KW-0479">Metal-binding</keyword>
<dbReference type="PRINTS" id="PR00363">
    <property type="entry name" value="CYTOCHROMEB5"/>
</dbReference>
<dbReference type="EMBL" id="PFWT01000005">
    <property type="protein sequence ID" value="PJA46978.1"/>
    <property type="molecule type" value="Genomic_DNA"/>
</dbReference>
<proteinExistence type="inferred from homology"/>
<keyword evidence="1" id="KW-0349">Heme</keyword>
<feature type="domain" description="Cytochrome b5 heme-binding" evidence="7">
    <location>
        <begin position="104"/>
        <end position="179"/>
    </location>
</feature>
<dbReference type="GO" id="GO:0046872">
    <property type="term" value="F:metal ion binding"/>
    <property type="evidence" value="ECO:0007669"/>
    <property type="project" value="UniProtKB-KW"/>
</dbReference>
<dbReference type="GO" id="GO:0020037">
    <property type="term" value="F:heme binding"/>
    <property type="evidence" value="ECO:0007669"/>
    <property type="project" value="TreeGrafter"/>
</dbReference>
<organism evidence="8 9">
    <name type="scientific">Candidatus Uhrbacteria bacterium CG_4_9_14_3_um_filter_41_35</name>
    <dbReference type="NCBI Taxonomy" id="1975034"/>
    <lineage>
        <taxon>Bacteria</taxon>
        <taxon>Candidatus Uhriibacteriota</taxon>
    </lineage>
</organism>
<evidence type="ECO:0000259" key="7">
    <source>
        <dbReference type="PROSITE" id="PS50255"/>
    </source>
</evidence>
<reference evidence="9" key="1">
    <citation type="submission" date="2017-09" db="EMBL/GenBank/DDBJ databases">
        <title>Depth-based differentiation of microbial function through sediment-hosted aquifers and enrichment of novel symbionts in the deep terrestrial subsurface.</title>
        <authorList>
            <person name="Probst A.J."/>
            <person name="Ladd B."/>
            <person name="Jarett J.K."/>
            <person name="Geller-Mcgrath D.E."/>
            <person name="Sieber C.M.K."/>
            <person name="Emerson J.B."/>
            <person name="Anantharaman K."/>
            <person name="Thomas B.C."/>
            <person name="Malmstrom R."/>
            <person name="Stieglmeier M."/>
            <person name="Klingl A."/>
            <person name="Woyke T."/>
            <person name="Ryan C.M."/>
            <person name="Banfield J.F."/>
        </authorList>
    </citation>
    <scope>NUCLEOTIDE SEQUENCE [LARGE SCALE GENOMIC DNA]</scope>
</reference>
<feature type="transmembrane region" description="Helical" evidence="6">
    <location>
        <begin position="7"/>
        <end position="27"/>
    </location>
</feature>
<gene>
    <name evidence="8" type="ORF">CO173_00570</name>
</gene>
<protein>
    <recommendedName>
        <fullName evidence="7">Cytochrome b5 heme-binding domain-containing protein</fullName>
    </recommendedName>
</protein>
<keyword evidence="6" id="KW-0472">Membrane</keyword>
<dbReference type="SMART" id="SM01117">
    <property type="entry name" value="Cyt-b5"/>
    <property type="match status" value="1"/>
</dbReference>
<evidence type="ECO:0000313" key="9">
    <source>
        <dbReference type="Proteomes" id="UP000231263"/>
    </source>
</evidence>
<dbReference type="InterPro" id="IPR001199">
    <property type="entry name" value="Cyt_B5-like_heme/steroid-bd"/>
</dbReference>
<dbReference type="PROSITE" id="PS50255">
    <property type="entry name" value="CYTOCHROME_B5_2"/>
    <property type="match status" value="1"/>
</dbReference>
<evidence type="ECO:0000256" key="3">
    <source>
        <dbReference type="ARBA" id="ARBA00023004"/>
    </source>
</evidence>
<dbReference type="SUPFAM" id="SSF55856">
    <property type="entry name" value="Cytochrome b5-like heme/steroid binding domain"/>
    <property type="match status" value="1"/>
</dbReference>
<name>A0A2M7XGH4_9BACT</name>
<dbReference type="AlphaFoldDB" id="A0A2M7XGH4"/>
<keyword evidence="3" id="KW-0408">Iron</keyword>
<evidence type="ECO:0000313" key="8">
    <source>
        <dbReference type="EMBL" id="PJA46978.1"/>
    </source>
</evidence>
<evidence type="ECO:0000256" key="6">
    <source>
        <dbReference type="SAM" id="Phobius"/>
    </source>
</evidence>
<dbReference type="GO" id="GO:0016020">
    <property type="term" value="C:membrane"/>
    <property type="evidence" value="ECO:0007669"/>
    <property type="project" value="TreeGrafter"/>
</dbReference>
<dbReference type="Gene3D" id="3.10.120.10">
    <property type="entry name" value="Cytochrome b5-like heme/steroid binding domain"/>
    <property type="match status" value="1"/>
</dbReference>
<feature type="compositionally biased region" description="Pro residues" evidence="5">
    <location>
        <begin position="74"/>
        <end position="101"/>
    </location>
</feature>
<dbReference type="PANTHER" id="PTHR19359">
    <property type="entry name" value="CYTOCHROME B5"/>
    <property type="match status" value="1"/>
</dbReference>
<sequence>MNVKFPVTLTIISLSSFFVGIGLVALLQTGNQDVNQPSQLANTAQTTATSTPQVNTVISPVVATTTVASNVPQTPTPVPTPTPAPTPPPTLTPTPPAPTPAPVKVGYTASEVSKHNMNGNCWMIIKNQVYDLSHYSKQHPGGVRAITNECGKEASVIFSRVHSNSAWNLLANYKIGPLTN</sequence>
<evidence type="ECO:0000256" key="5">
    <source>
        <dbReference type="SAM" id="MobiDB-lite"/>
    </source>
</evidence>
<accession>A0A2M7XGH4</accession>
<feature type="region of interest" description="Disordered" evidence="5">
    <location>
        <begin position="68"/>
        <end position="102"/>
    </location>
</feature>
<comment type="caution">
    <text evidence="8">The sequence shown here is derived from an EMBL/GenBank/DDBJ whole genome shotgun (WGS) entry which is preliminary data.</text>
</comment>
<dbReference type="InterPro" id="IPR050668">
    <property type="entry name" value="Cytochrome_b5"/>
</dbReference>
<evidence type="ECO:0000256" key="1">
    <source>
        <dbReference type="ARBA" id="ARBA00022617"/>
    </source>
</evidence>
<comment type="similarity">
    <text evidence="4">Belongs to the cytochrome b5 family.</text>
</comment>
<dbReference type="Pfam" id="PF00173">
    <property type="entry name" value="Cyt-b5"/>
    <property type="match status" value="1"/>
</dbReference>
<keyword evidence="6" id="KW-0812">Transmembrane</keyword>
<dbReference type="InterPro" id="IPR036400">
    <property type="entry name" value="Cyt_B5-like_heme/steroid_sf"/>
</dbReference>
<evidence type="ECO:0000256" key="4">
    <source>
        <dbReference type="ARBA" id="ARBA00038168"/>
    </source>
</evidence>
<keyword evidence="6" id="KW-1133">Transmembrane helix</keyword>
<evidence type="ECO:0000256" key="2">
    <source>
        <dbReference type="ARBA" id="ARBA00022723"/>
    </source>
</evidence>